<dbReference type="OMA" id="YVNIKEY"/>
<dbReference type="InterPro" id="IPR005061">
    <property type="entry name" value="Ist1"/>
</dbReference>
<dbReference type="Gene3D" id="1.20.1260.60">
    <property type="entry name" value="Vacuolar protein sorting-associated protein Ist1"/>
    <property type="match status" value="1"/>
</dbReference>
<evidence type="ECO:0000256" key="2">
    <source>
        <dbReference type="SAM" id="MobiDB-lite"/>
    </source>
</evidence>
<evidence type="ECO:0000256" key="1">
    <source>
        <dbReference type="ARBA" id="ARBA00005536"/>
    </source>
</evidence>
<dbReference type="GeneID" id="25772707"/>
<accession>W1QEE0</accession>
<dbReference type="AlphaFoldDB" id="W1QEE0"/>
<proteinExistence type="inferred from homology"/>
<gene>
    <name evidence="3" type="ORF">HPODL_03267</name>
</gene>
<dbReference type="GO" id="GO:0015031">
    <property type="term" value="P:protein transport"/>
    <property type="evidence" value="ECO:0007669"/>
    <property type="project" value="InterPro"/>
</dbReference>
<dbReference type="InterPro" id="IPR042277">
    <property type="entry name" value="IST1-like"/>
</dbReference>
<dbReference type="HOGENOM" id="CLU_1294753_0_0_1"/>
<dbReference type="KEGG" id="opa:HPODL_03267"/>
<keyword evidence="4" id="KW-1185">Reference proteome</keyword>
<feature type="region of interest" description="Disordered" evidence="2">
    <location>
        <begin position="180"/>
        <end position="213"/>
    </location>
</feature>
<dbReference type="RefSeq" id="XP_013935049.1">
    <property type="nucleotide sequence ID" value="XM_014079574.1"/>
</dbReference>
<comment type="caution">
    <text evidence="3">The sequence shown here is derived from an EMBL/GenBank/DDBJ whole genome shotgun (WGS) entry which is preliminary data.</text>
</comment>
<comment type="similarity">
    <text evidence="1">Belongs to the IST1 family.</text>
</comment>
<sequence length="213" mass="24545">MNEELLLKTALKMTSSKLQFKIGKMKSINKAILFQLSKDLRALNKTGGTQFDRELMLTKVKIAKVVNDDKMIDLLEILVVDCEVLHSKLRQLLCKSDDEGIVKLVRELIYVSSYVNIKEYKKLVALLAHKYGKEFYENALNHPDNPDIIHKCNDNNVDSLVEKYLQEICDCYGIDLRNEKQGSSTSDDKKADSTTKNQDDLDDLRRRFNSLRK</sequence>
<dbReference type="eggNOG" id="KOG2027">
    <property type="taxonomic scope" value="Eukaryota"/>
</dbReference>
<organism evidence="3 4">
    <name type="scientific">Ogataea parapolymorpha (strain ATCC 26012 / BCRC 20466 / JCM 22074 / NRRL Y-7560 / DL-1)</name>
    <name type="common">Yeast</name>
    <name type="synonym">Hansenula polymorpha</name>
    <dbReference type="NCBI Taxonomy" id="871575"/>
    <lineage>
        <taxon>Eukaryota</taxon>
        <taxon>Fungi</taxon>
        <taxon>Dikarya</taxon>
        <taxon>Ascomycota</taxon>
        <taxon>Saccharomycotina</taxon>
        <taxon>Pichiomycetes</taxon>
        <taxon>Pichiales</taxon>
        <taxon>Pichiaceae</taxon>
        <taxon>Ogataea</taxon>
    </lineage>
</organism>
<evidence type="ECO:0000313" key="3">
    <source>
        <dbReference type="EMBL" id="ESW99377.1"/>
    </source>
</evidence>
<feature type="compositionally biased region" description="Basic and acidic residues" evidence="2">
    <location>
        <begin position="180"/>
        <end position="206"/>
    </location>
</feature>
<protein>
    <recommendedName>
        <fullName evidence="5">Vacuolar protein sorting-associated protein IST1</fullName>
    </recommendedName>
</protein>
<evidence type="ECO:0008006" key="5">
    <source>
        <dbReference type="Google" id="ProtNLM"/>
    </source>
</evidence>
<dbReference type="OrthoDB" id="29853at2759"/>
<evidence type="ECO:0000313" key="4">
    <source>
        <dbReference type="Proteomes" id="UP000008673"/>
    </source>
</evidence>
<dbReference type="Proteomes" id="UP000008673">
    <property type="component" value="Unassembled WGS sequence"/>
</dbReference>
<name>W1QEE0_OGAPD</name>
<dbReference type="STRING" id="871575.W1QEE0"/>
<dbReference type="Pfam" id="PF03398">
    <property type="entry name" value="Ist1"/>
    <property type="match status" value="1"/>
</dbReference>
<reference evidence="3 4" key="1">
    <citation type="journal article" date="2013" name="BMC Genomics">
        <title>Genome sequence and analysis of methylotrophic yeast Hansenula polymorpha DL1.</title>
        <authorList>
            <person name="Ravin N.V."/>
            <person name="Eldarov M.A."/>
            <person name="Kadnikov V.V."/>
            <person name="Beletsky A.V."/>
            <person name="Schneider J."/>
            <person name="Mardanova E.S."/>
            <person name="Smekalova E.M."/>
            <person name="Zvereva M.I."/>
            <person name="Dontsova O.A."/>
            <person name="Mardanov A.V."/>
            <person name="Skryabin K.G."/>
        </authorList>
    </citation>
    <scope>NUCLEOTIDE SEQUENCE [LARGE SCALE GENOMIC DNA]</scope>
    <source>
        <strain evidence="4">ATCC 26012 / BCRC 20466 / JCM 22074 / NRRL Y-7560 / DL-1</strain>
    </source>
</reference>
<dbReference type="EMBL" id="AEOI02000007">
    <property type="protein sequence ID" value="ESW99377.1"/>
    <property type="molecule type" value="Genomic_DNA"/>
</dbReference>